<dbReference type="GO" id="GO:0016787">
    <property type="term" value="F:hydrolase activity"/>
    <property type="evidence" value="ECO:0007669"/>
    <property type="project" value="UniProtKB-KW"/>
</dbReference>
<evidence type="ECO:0000259" key="4">
    <source>
        <dbReference type="Pfam" id="PF15902"/>
    </source>
</evidence>
<protein>
    <submittedName>
        <fullName evidence="5">Glycosyl hydrolase</fullName>
    </submittedName>
</protein>
<evidence type="ECO:0000256" key="3">
    <source>
        <dbReference type="SAM" id="SignalP"/>
    </source>
</evidence>
<keyword evidence="3" id="KW-0732">Signal</keyword>
<feature type="domain" description="Sortilin N-terminal" evidence="4">
    <location>
        <begin position="77"/>
        <end position="195"/>
    </location>
</feature>
<gene>
    <name evidence="5" type="ORF">HZA61_02145</name>
</gene>
<comment type="caution">
    <text evidence="5">The sequence shown here is derived from an EMBL/GenBank/DDBJ whole genome shotgun (WGS) entry which is preliminary data.</text>
</comment>
<dbReference type="CDD" id="cd15482">
    <property type="entry name" value="Sialidase_non-viral"/>
    <property type="match status" value="2"/>
</dbReference>
<evidence type="ECO:0000313" key="5">
    <source>
        <dbReference type="EMBL" id="MBI5168268.1"/>
    </source>
</evidence>
<dbReference type="SUPFAM" id="SSF110296">
    <property type="entry name" value="Oligoxyloglucan reducing end-specific cellobiohydrolase"/>
    <property type="match status" value="1"/>
</dbReference>
<dbReference type="InterPro" id="IPR031778">
    <property type="entry name" value="Sortilin_N"/>
</dbReference>
<dbReference type="PANTHER" id="PTHR43739">
    <property type="entry name" value="XYLOGLUCANASE (EUROFUNG)"/>
    <property type="match status" value="1"/>
</dbReference>
<feature type="chain" id="PRO_5037440351" evidence="3">
    <location>
        <begin position="29"/>
        <end position="1041"/>
    </location>
</feature>
<proteinExistence type="predicted"/>
<dbReference type="AlphaFoldDB" id="A0A933W1Y0"/>
<feature type="region of interest" description="Disordered" evidence="2">
    <location>
        <begin position="529"/>
        <end position="553"/>
    </location>
</feature>
<dbReference type="SUPFAM" id="SSF50939">
    <property type="entry name" value="Sialidases"/>
    <property type="match status" value="1"/>
</dbReference>
<keyword evidence="5" id="KW-0378">Hydrolase</keyword>
<dbReference type="InterPro" id="IPR015943">
    <property type="entry name" value="WD40/YVTN_repeat-like_dom_sf"/>
</dbReference>
<reference evidence="5" key="1">
    <citation type="submission" date="2020-07" db="EMBL/GenBank/DDBJ databases">
        <title>Huge and variable diversity of episymbiotic CPR bacteria and DPANN archaea in groundwater ecosystems.</title>
        <authorList>
            <person name="He C.Y."/>
            <person name="Keren R."/>
            <person name="Whittaker M."/>
            <person name="Farag I.F."/>
            <person name="Doudna J."/>
            <person name="Cate J.H.D."/>
            <person name="Banfield J.F."/>
        </authorList>
    </citation>
    <scope>NUCLEOTIDE SEQUENCE</scope>
    <source>
        <strain evidence="5">NC_groundwater_1813_Pr3_B-0.1um_71_17</strain>
    </source>
</reference>
<dbReference type="InterPro" id="IPR052025">
    <property type="entry name" value="Xyloglucanase_GH74"/>
</dbReference>
<evidence type="ECO:0000313" key="6">
    <source>
        <dbReference type="Proteomes" id="UP000696931"/>
    </source>
</evidence>
<dbReference type="Pfam" id="PF15902">
    <property type="entry name" value="Sortilin-Vps10"/>
    <property type="match status" value="1"/>
</dbReference>
<name>A0A933W1Y0_UNCEI</name>
<dbReference type="PANTHER" id="PTHR43739:SF5">
    <property type="entry name" value="EXO-ALPHA-SIALIDASE"/>
    <property type="match status" value="1"/>
</dbReference>
<accession>A0A933W1Y0</accession>
<sequence length="1041" mass="113353">MRLPLRSTLLSAFVLAAALALAPGAVRADELTLDSDTFEGLRARALGPGVMGGRVTCLDGVPGERITVWVGTAGGGVWVSKDGATTFKPVFDKYCQSIGAIRVSPKDPKVVWVGTGESWVRNSVGMGEGVYRTTDGGDTWTRMGLEKTERIARIVVNPKHPDTVLVAATGPAFSDSPERGVYRTLDGGRTWTKVLYVNEQTGAADIAMDPQEPNTLYASMWQYRRKAWTFSSGGPGSGLYKSTDGGATWRKLTNGLPEGDLGRIGISVSPARASRVYAIVESKSTAFYRSDDAGEHWSRQNDSNMNVTWRPFYFANVVADPRDYDRVYKGALNLVVSDDGGKTFGGGGGIMGASYHSDVHALWIDPRNPEWMIMGNDGGLAVTQDRGTTWRAIQNLPVGQFYHVSYDMQTPYRVYGGLQDNGTWRGPSRRPGGIPNRAWESLNMGDGMWAFVDPNDGNLLYSEYQGGEVSRTDMRTGEAKSIRPGRREGEPKLRFNWNAPLHVGPASGALYMGAQFLYRSRDKGDTWERISNDLTTNDPLKQKQEESGGLSIDNSAAENHCTIVAIGESPKNAAVVWAGTDDGNVQVTRDGGKTWNNVASLLPGLPANTWISYVAPSAFDEGTCFVTADGHWSGDTKTYVYVTRDFGATWTSLGADALHGHAHVVRQDTVNPALLFLGTESGLFVSLDSGRQWAQLKSGMPPVAVRDLAIHPREGDLLVATHGRGIYVFDDLTPLRSLTAEVLASDAAFLPSRPSELVIPSVEQRFEGDTDWSGETLGETAVLCYYLKKRHVVGDLRVELLDPKGNLIMKLPASKRRGLNRVEWPMRMPGPKIPAAANLVQNMYTFVGPRAQAGEYTVRLVRNKDTYDTKLKLVPDPRSTHSAEDRAAQVALVNRLYGMLGDLSWTAESVTGLRDSARAIAAKLPKKDALAVRLTAFATRLEAFRGTIVAAKEGGRLTGEIQLREELGDLYGKVNGYDGKPTESQQAMTGRLASQLAKAQAELDALLAKELPAVNGALQGRKLKPLARESRADWDARQKKS</sequence>
<dbReference type="GO" id="GO:0010411">
    <property type="term" value="P:xyloglucan metabolic process"/>
    <property type="evidence" value="ECO:0007669"/>
    <property type="project" value="TreeGrafter"/>
</dbReference>
<evidence type="ECO:0000256" key="1">
    <source>
        <dbReference type="ARBA" id="ARBA00022737"/>
    </source>
</evidence>
<evidence type="ECO:0000256" key="2">
    <source>
        <dbReference type="SAM" id="MobiDB-lite"/>
    </source>
</evidence>
<dbReference type="Proteomes" id="UP000696931">
    <property type="component" value="Unassembled WGS sequence"/>
</dbReference>
<keyword evidence="1" id="KW-0677">Repeat</keyword>
<feature type="signal peptide" evidence="3">
    <location>
        <begin position="1"/>
        <end position="28"/>
    </location>
</feature>
<organism evidence="5 6">
    <name type="scientific">Eiseniibacteriota bacterium</name>
    <dbReference type="NCBI Taxonomy" id="2212470"/>
    <lineage>
        <taxon>Bacteria</taxon>
        <taxon>Candidatus Eiseniibacteriota</taxon>
    </lineage>
</organism>
<dbReference type="Gene3D" id="2.130.10.10">
    <property type="entry name" value="YVTN repeat-like/Quinoprotein amine dehydrogenase"/>
    <property type="match status" value="5"/>
</dbReference>
<dbReference type="InterPro" id="IPR036278">
    <property type="entry name" value="Sialidase_sf"/>
</dbReference>
<dbReference type="EMBL" id="JACRIW010000019">
    <property type="protein sequence ID" value="MBI5168268.1"/>
    <property type="molecule type" value="Genomic_DNA"/>
</dbReference>